<gene>
    <name evidence="6" type="primary">rplP</name>
    <name evidence="9" type="ORF">COY32_06465</name>
</gene>
<evidence type="ECO:0000256" key="6">
    <source>
        <dbReference type="HAMAP-Rule" id="MF_01342"/>
    </source>
</evidence>
<dbReference type="PRINTS" id="PR00060">
    <property type="entry name" value="RIBOSOMALL16"/>
</dbReference>
<dbReference type="InterPro" id="IPR020798">
    <property type="entry name" value="Ribosomal_uL16_CS"/>
</dbReference>
<dbReference type="GO" id="GO:0003735">
    <property type="term" value="F:structural constituent of ribosome"/>
    <property type="evidence" value="ECO:0007669"/>
    <property type="project" value="InterPro"/>
</dbReference>
<evidence type="ECO:0000256" key="2">
    <source>
        <dbReference type="ARBA" id="ARBA00022555"/>
    </source>
</evidence>
<dbReference type="GO" id="GO:0005840">
    <property type="term" value="C:ribosome"/>
    <property type="evidence" value="ECO:0007669"/>
    <property type="project" value="UniProtKB-KW"/>
</dbReference>
<name>A0A2M7TF37_UNCKA</name>
<sequence>MLEPKKLKYRRQFKGKNRGKATRGTLVSYGEYGLKALTHGAITAREIEAARKAIRGYVKRGGKVWIRIFPDVPVTKKPAEVRMGSGKGPFDHYIAKIKPGRVLFEMSGVEEEVAKEAMRRGGHKLRVRTRFVRKEDSE</sequence>
<comment type="subunit">
    <text evidence="6 8">Part of the 50S ribosomal subunit.</text>
</comment>
<keyword evidence="6 8" id="KW-0699">rRNA-binding</keyword>
<organism evidence="9 10">
    <name type="scientific">candidate division WWE3 bacterium CG_4_10_14_0_2_um_filter_41_14</name>
    <dbReference type="NCBI Taxonomy" id="1975072"/>
    <lineage>
        <taxon>Bacteria</taxon>
        <taxon>Katanobacteria</taxon>
    </lineage>
</organism>
<dbReference type="InterPro" id="IPR016180">
    <property type="entry name" value="Ribosomal_uL16_dom"/>
</dbReference>
<dbReference type="GO" id="GO:0019843">
    <property type="term" value="F:rRNA binding"/>
    <property type="evidence" value="ECO:0007669"/>
    <property type="project" value="UniProtKB-UniRule"/>
</dbReference>
<dbReference type="FunFam" id="3.90.1170.10:FF:000001">
    <property type="entry name" value="50S ribosomal protein L16"/>
    <property type="match status" value="1"/>
</dbReference>
<dbReference type="PANTHER" id="PTHR12220">
    <property type="entry name" value="50S/60S RIBOSOMAL PROTEIN L16"/>
    <property type="match status" value="1"/>
</dbReference>
<dbReference type="GO" id="GO:0000049">
    <property type="term" value="F:tRNA binding"/>
    <property type="evidence" value="ECO:0007669"/>
    <property type="project" value="UniProtKB-KW"/>
</dbReference>
<dbReference type="SUPFAM" id="SSF54686">
    <property type="entry name" value="Ribosomal protein L16p/L10e"/>
    <property type="match status" value="1"/>
</dbReference>
<dbReference type="AlphaFoldDB" id="A0A2M7TF37"/>
<dbReference type="PANTHER" id="PTHR12220:SF13">
    <property type="entry name" value="LARGE RIBOSOMAL SUBUNIT PROTEIN UL16M"/>
    <property type="match status" value="1"/>
</dbReference>
<evidence type="ECO:0000256" key="1">
    <source>
        <dbReference type="ARBA" id="ARBA00008931"/>
    </source>
</evidence>
<dbReference type="InterPro" id="IPR036920">
    <property type="entry name" value="Ribosomal_uL16_sf"/>
</dbReference>
<dbReference type="GO" id="GO:0006412">
    <property type="term" value="P:translation"/>
    <property type="evidence" value="ECO:0007669"/>
    <property type="project" value="UniProtKB-UniRule"/>
</dbReference>
<dbReference type="Gene3D" id="3.90.1170.10">
    <property type="entry name" value="Ribosomal protein L10e/L16"/>
    <property type="match status" value="1"/>
</dbReference>
<accession>A0A2M7TF37</accession>
<dbReference type="CDD" id="cd01433">
    <property type="entry name" value="Ribosomal_L16_L10e"/>
    <property type="match status" value="1"/>
</dbReference>
<comment type="similarity">
    <text evidence="1 6 7">Belongs to the universal ribosomal protein uL16 family.</text>
</comment>
<keyword evidence="2 6" id="KW-0820">tRNA-binding</keyword>
<evidence type="ECO:0000256" key="7">
    <source>
        <dbReference type="RuleBase" id="RU004413"/>
    </source>
</evidence>
<evidence type="ECO:0000313" key="10">
    <source>
        <dbReference type="Proteomes" id="UP000228920"/>
    </source>
</evidence>
<keyword evidence="3 6" id="KW-0689">Ribosomal protein</keyword>
<comment type="caution">
    <text evidence="9">The sequence shown here is derived from an EMBL/GenBank/DDBJ whole genome shotgun (WGS) entry which is preliminary data.</text>
</comment>
<comment type="function">
    <text evidence="6 8">Binds 23S rRNA and is also seen to make contacts with the A and possibly P site tRNAs.</text>
</comment>
<reference evidence="10" key="1">
    <citation type="submission" date="2017-09" db="EMBL/GenBank/DDBJ databases">
        <title>Depth-based differentiation of microbial function through sediment-hosted aquifers and enrichment of novel symbionts in the deep terrestrial subsurface.</title>
        <authorList>
            <person name="Probst A.J."/>
            <person name="Ladd B."/>
            <person name="Jarett J.K."/>
            <person name="Geller-Mcgrath D.E."/>
            <person name="Sieber C.M.K."/>
            <person name="Emerson J.B."/>
            <person name="Anantharaman K."/>
            <person name="Thomas B.C."/>
            <person name="Malmstrom R."/>
            <person name="Stieglmeier M."/>
            <person name="Klingl A."/>
            <person name="Woyke T."/>
            <person name="Ryan C.M."/>
            <person name="Banfield J.F."/>
        </authorList>
    </citation>
    <scope>NUCLEOTIDE SEQUENCE [LARGE SCALE GENOMIC DNA]</scope>
</reference>
<evidence type="ECO:0000256" key="8">
    <source>
        <dbReference type="RuleBase" id="RU004414"/>
    </source>
</evidence>
<keyword evidence="6 8" id="KW-0694">RNA-binding</keyword>
<evidence type="ECO:0000256" key="5">
    <source>
        <dbReference type="ARBA" id="ARBA00035198"/>
    </source>
</evidence>
<dbReference type="Proteomes" id="UP000228920">
    <property type="component" value="Unassembled WGS sequence"/>
</dbReference>
<dbReference type="PROSITE" id="PS00586">
    <property type="entry name" value="RIBOSOMAL_L16_1"/>
    <property type="match status" value="1"/>
</dbReference>
<evidence type="ECO:0000256" key="4">
    <source>
        <dbReference type="ARBA" id="ARBA00023274"/>
    </source>
</evidence>
<dbReference type="EMBL" id="PFNL01000180">
    <property type="protein sequence ID" value="PIZ44398.1"/>
    <property type="molecule type" value="Genomic_DNA"/>
</dbReference>
<dbReference type="Pfam" id="PF00252">
    <property type="entry name" value="Ribosomal_L16"/>
    <property type="match status" value="1"/>
</dbReference>
<evidence type="ECO:0000313" key="9">
    <source>
        <dbReference type="EMBL" id="PIZ44398.1"/>
    </source>
</evidence>
<keyword evidence="4 6" id="KW-0687">Ribonucleoprotein</keyword>
<dbReference type="NCBIfam" id="TIGR01164">
    <property type="entry name" value="rplP_bact"/>
    <property type="match status" value="1"/>
</dbReference>
<evidence type="ECO:0000256" key="3">
    <source>
        <dbReference type="ARBA" id="ARBA00022980"/>
    </source>
</evidence>
<dbReference type="HAMAP" id="MF_01342">
    <property type="entry name" value="Ribosomal_uL16"/>
    <property type="match status" value="1"/>
</dbReference>
<protein>
    <recommendedName>
        <fullName evidence="5 6">Large ribosomal subunit protein uL16</fullName>
    </recommendedName>
</protein>
<dbReference type="InterPro" id="IPR000114">
    <property type="entry name" value="Ribosomal_uL16_bact-type"/>
</dbReference>
<dbReference type="InterPro" id="IPR047873">
    <property type="entry name" value="Ribosomal_uL16"/>
</dbReference>
<proteinExistence type="inferred from homology"/>
<dbReference type="GO" id="GO:1990904">
    <property type="term" value="C:ribonucleoprotein complex"/>
    <property type="evidence" value="ECO:0007669"/>
    <property type="project" value="UniProtKB-KW"/>
</dbReference>